<evidence type="ECO:0000313" key="1">
    <source>
        <dbReference type="EMBL" id="OCL26293.1"/>
    </source>
</evidence>
<dbReference type="Proteomes" id="UP000093514">
    <property type="component" value="Unassembled WGS sequence"/>
</dbReference>
<keyword evidence="2" id="KW-1185">Reference proteome</keyword>
<organism evidence="1 2">
    <name type="scientific">Orenia metallireducens</name>
    <dbReference type="NCBI Taxonomy" id="1413210"/>
    <lineage>
        <taxon>Bacteria</taxon>
        <taxon>Bacillati</taxon>
        <taxon>Bacillota</taxon>
        <taxon>Clostridia</taxon>
        <taxon>Halanaerobiales</taxon>
        <taxon>Halobacteroidaceae</taxon>
        <taxon>Orenia</taxon>
    </lineage>
</organism>
<evidence type="ECO:0000313" key="2">
    <source>
        <dbReference type="Proteomes" id="UP000093514"/>
    </source>
</evidence>
<reference evidence="2" key="1">
    <citation type="submission" date="2016-07" db="EMBL/GenBank/DDBJ databases">
        <authorList>
            <person name="Florea S."/>
            <person name="Webb J.S."/>
            <person name="Jaromczyk J."/>
            <person name="Schardl C.L."/>
        </authorList>
    </citation>
    <scope>NUCLEOTIDE SEQUENCE [LARGE SCALE GENOMIC DNA]</scope>
    <source>
        <strain evidence="2">Z6</strain>
    </source>
</reference>
<dbReference type="EMBL" id="LWDV01000009">
    <property type="protein sequence ID" value="OCL26293.1"/>
    <property type="molecule type" value="Genomic_DNA"/>
</dbReference>
<proteinExistence type="predicted"/>
<sequence length="62" mass="6691">MQKIIAVTIIIASLLLLLSLIISDSGADGKVIQPAWDIEKLINQPVDTTANVNGINYTIKDN</sequence>
<dbReference type="AlphaFoldDB" id="A0A1C0A7R1"/>
<comment type="caution">
    <text evidence="1">The sequence shown here is derived from an EMBL/GenBank/DDBJ whole genome shotgun (WGS) entry which is preliminary data.</text>
</comment>
<gene>
    <name evidence="1" type="ORF">U472_09790</name>
</gene>
<protein>
    <submittedName>
        <fullName evidence="1">Uncharacterized protein</fullName>
    </submittedName>
</protein>
<dbReference type="OrthoDB" id="9944086at2"/>
<reference evidence="1 2" key="2">
    <citation type="submission" date="2016-08" db="EMBL/GenBank/DDBJ databases">
        <title>Orenia metallireducens sp. nov. strain Z6, a Novel Metal-reducing Firmicute from the Deep Subsurface.</title>
        <authorList>
            <person name="Maxim B.I."/>
            <person name="Kenneth K."/>
            <person name="Flynn T.M."/>
            <person name="Oloughlin E.J."/>
            <person name="Locke R.A."/>
            <person name="Weber J.R."/>
            <person name="Egan S.M."/>
            <person name="Mackie R.I."/>
            <person name="Cann I.K."/>
        </authorList>
    </citation>
    <scope>NUCLEOTIDE SEQUENCE [LARGE SCALE GENOMIC DNA]</scope>
    <source>
        <strain evidence="1 2">Z6</strain>
    </source>
</reference>
<accession>A0A1C0A7R1</accession>
<dbReference type="RefSeq" id="WP_068717963.1">
    <property type="nucleotide sequence ID" value="NZ_LWDV01000009.1"/>
</dbReference>
<name>A0A1C0A7R1_9FIRM</name>